<dbReference type="GO" id="GO:0006352">
    <property type="term" value="P:DNA-templated transcription initiation"/>
    <property type="evidence" value="ECO:0007669"/>
    <property type="project" value="InterPro"/>
</dbReference>
<dbReference type="OrthoDB" id="1767844at2"/>
<proteinExistence type="predicted"/>
<dbReference type="AlphaFoldDB" id="A0A430A0J4"/>
<keyword evidence="2" id="KW-1185">Reference proteome</keyword>
<evidence type="ECO:0000313" key="1">
    <source>
        <dbReference type="EMBL" id="RST99857.1"/>
    </source>
</evidence>
<dbReference type="InterPro" id="IPR013325">
    <property type="entry name" value="RNA_pol_sigma_r2"/>
</dbReference>
<dbReference type="RefSeq" id="WP_125983388.1">
    <property type="nucleotide sequence ID" value="NZ_NGJS01000003.1"/>
</dbReference>
<dbReference type="EMBL" id="NGJS01000003">
    <property type="protein sequence ID" value="RST99857.1"/>
    <property type="molecule type" value="Genomic_DNA"/>
</dbReference>
<dbReference type="GO" id="GO:0003700">
    <property type="term" value="F:DNA-binding transcription factor activity"/>
    <property type="evidence" value="ECO:0007669"/>
    <property type="project" value="InterPro"/>
</dbReference>
<dbReference type="InterPro" id="IPR013324">
    <property type="entry name" value="RNA_pol_sigma_r3/r4-like"/>
</dbReference>
<dbReference type="Gene3D" id="1.10.1740.10">
    <property type="match status" value="1"/>
</dbReference>
<reference evidence="1 2" key="1">
    <citation type="submission" date="2017-05" db="EMBL/GenBank/DDBJ databases">
        <title>Vagococcus spp. assemblies.</title>
        <authorList>
            <person name="Gulvik C.A."/>
        </authorList>
    </citation>
    <scope>NUCLEOTIDE SEQUENCE [LARGE SCALE GENOMIC DNA]</scope>
    <source>
        <strain evidence="1 2">SS1995</strain>
    </source>
</reference>
<accession>A0A430A0J4</accession>
<dbReference type="SUPFAM" id="SSF88659">
    <property type="entry name" value="Sigma3 and sigma4 domains of RNA polymerase sigma factors"/>
    <property type="match status" value="1"/>
</dbReference>
<evidence type="ECO:0008006" key="3">
    <source>
        <dbReference type="Google" id="ProtNLM"/>
    </source>
</evidence>
<organism evidence="1 2">
    <name type="scientific">Vagococcus vulneris</name>
    <dbReference type="NCBI Taxonomy" id="1977869"/>
    <lineage>
        <taxon>Bacteria</taxon>
        <taxon>Bacillati</taxon>
        <taxon>Bacillota</taxon>
        <taxon>Bacilli</taxon>
        <taxon>Lactobacillales</taxon>
        <taxon>Enterococcaceae</taxon>
        <taxon>Vagococcus</taxon>
    </lineage>
</organism>
<dbReference type="SUPFAM" id="SSF88946">
    <property type="entry name" value="Sigma2 domain of RNA polymerase sigma factors"/>
    <property type="match status" value="1"/>
</dbReference>
<evidence type="ECO:0000313" key="2">
    <source>
        <dbReference type="Proteomes" id="UP000287857"/>
    </source>
</evidence>
<protein>
    <recommendedName>
        <fullName evidence="3">RNA polymerase sigma factor SigS</fullName>
    </recommendedName>
</protein>
<name>A0A430A0J4_9ENTE</name>
<dbReference type="Proteomes" id="UP000287857">
    <property type="component" value="Unassembled WGS sequence"/>
</dbReference>
<comment type="caution">
    <text evidence="1">The sequence shown here is derived from an EMBL/GenBank/DDBJ whole genome shotgun (WGS) entry which is preliminary data.</text>
</comment>
<sequence>MKNKKLKLFINEIQEGNDEHFENVFLMYEPLVYNIKHKFILQNFDLDDYSQESRFVCYQAILGYDCKKPVTFGLYYKIMLERHFISLLRRQEAKKRLSNKFIDSIDDIGGSKGKVNVLDDLQAARGSDIANWENYIYIRENILTIWEKLSELEYQVFLLYLSGLDLDEIAIKLAVDLSVTRNAFSRSKKKFKELLKENNL</sequence>
<gene>
    <name evidence="1" type="ORF">CBF37_03810</name>
</gene>